<dbReference type="InterPro" id="IPR038982">
    <property type="entry name" value="NrpR"/>
</dbReference>
<dbReference type="Gene3D" id="3.30.70.1360">
    <property type="entry name" value="mj0159-like"/>
    <property type="match status" value="3"/>
</dbReference>
<dbReference type="InterPro" id="IPR013668">
    <property type="entry name" value="RNase_R_HTH_12"/>
</dbReference>
<feature type="domain" description="NrpR regulatory" evidence="1">
    <location>
        <begin position="324"/>
        <end position="534"/>
    </location>
</feature>
<reference evidence="3" key="1">
    <citation type="submission" date="2011-05" db="EMBL/GenBank/DDBJ databases">
        <title>Complete sequence of chromosome of Methanothermococcus okinawensis IH1.</title>
        <authorList>
            <consortium name="US DOE Joint Genome Institute"/>
            <person name="Lucas S."/>
            <person name="Han J."/>
            <person name="Lapidus A."/>
            <person name="Cheng J.-F."/>
            <person name="Goodwin L."/>
            <person name="Pitluck S."/>
            <person name="Peters L."/>
            <person name="Mikhailova N."/>
            <person name="Held B."/>
            <person name="Han C."/>
            <person name="Tapia R."/>
            <person name="Land M."/>
            <person name="Hauser L."/>
            <person name="Kyrpides N."/>
            <person name="Ivanova N."/>
            <person name="Pagani I."/>
            <person name="Sieprawska-Lupa M."/>
            <person name="Takai K."/>
            <person name="Miyazaki J."/>
            <person name="Whitman W."/>
            <person name="Woyke T."/>
        </authorList>
    </citation>
    <scope>NUCLEOTIDE SEQUENCE</scope>
    <source>
        <strain evidence="3">IH1</strain>
    </source>
</reference>
<accession>F8AN19</accession>
<dbReference type="SUPFAM" id="SSF46785">
    <property type="entry name" value="Winged helix' DNA-binding domain"/>
    <property type="match status" value="1"/>
</dbReference>
<evidence type="ECO:0000313" key="4">
    <source>
        <dbReference type="Proteomes" id="UP000009296"/>
    </source>
</evidence>
<keyword evidence="4" id="KW-1185">Reference proteome</keyword>
<dbReference type="GeneID" id="10772268"/>
<dbReference type="eggNOG" id="arCOG02710">
    <property type="taxonomic scope" value="Archaea"/>
</dbReference>
<name>F8AN19_METOI</name>
<dbReference type="Proteomes" id="UP000009296">
    <property type="component" value="Chromosome"/>
</dbReference>
<gene>
    <name evidence="3" type="ordered locus">Metok_0151</name>
</gene>
<evidence type="ECO:0000259" key="2">
    <source>
        <dbReference type="Pfam" id="PF08461"/>
    </source>
</evidence>
<proteinExistence type="predicted"/>
<dbReference type="KEGG" id="mok:Metok_0151"/>
<dbReference type="EMBL" id="CP002792">
    <property type="protein sequence ID" value="AEH06146.1"/>
    <property type="molecule type" value="Genomic_DNA"/>
</dbReference>
<dbReference type="Pfam" id="PF08461">
    <property type="entry name" value="WHD_RNase_R"/>
    <property type="match status" value="1"/>
</dbReference>
<dbReference type="RefSeq" id="WP_013866332.1">
    <property type="nucleotide sequence ID" value="NC_015636.1"/>
</dbReference>
<dbReference type="HOGENOM" id="CLU_507744_0_0_2"/>
<dbReference type="InterPro" id="IPR036388">
    <property type="entry name" value="WH-like_DNA-bd_sf"/>
</dbReference>
<dbReference type="AlphaFoldDB" id="F8AN19"/>
<dbReference type="PANTHER" id="PTHR41964:SF1">
    <property type="entry name" value="GLOBAL NITROGEN REGULATOR NRPR"/>
    <property type="match status" value="1"/>
</dbReference>
<evidence type="ECO:0000313" key="3">
    <source>
        <dbReference type="EMBL" id="AEH06146.1"/>
    </source>
</evidence>
<dbReference type="PANTHER" id="PTHR41964">
    <property type="entry name" value="GLOBAL NITROGEN REGULATOR NRPR"/>
    <property type="match status" value="1"/>
</dbReference>
<evidence type="ECO:0000259" key="1">
    <source>
        <dbReference type="Pfam" id="PF01995"/>
    </source>
</evidence>
<dbReference type="InterPro" id="IPR036984">
    <property type="entry name" value="NrpR_dom_sf"/>
</dbReference>
<dbReference type="STRING" id="647113.Metok_0151"/>
<organism evidence="3 4">
    <name type="scientific">Methanothermococcus okinawensis (strain DSM 14208 / JCM 11175 / IH1)</name>
    <dbReference type="NCBI Taxonomy" id="647113"/>
    <lineage>
        <taxon>Archaea</taxon>
        <taxon>Methanobacteriati</taxon>
        <taxon>Methanobacteriota</taxon>
        <taxon>Methanomada group</taxon>
        <taxon>Methanococci</taxon>
        <taxon>Methanococcales</taxon>
        <taxon>Methanococcaceae</taxon>
        <taxon>Methanothermococcus</taxon>
    </lineage>
</organism>
<sequence>MTNNLDEKLVEILSILSEYDEPVGAKTIANELKRRGYEIGERAVRYHLQLLDEKNLTEKFGYSGRAITKKGLEELRKANISYRIGSVFSQIMEKVYLSNFPTKVIINKTVFEGDYDIIRDLVLKVVDSGFSIGDYVNIRKDSENPNLVDIETLCSITFDNFLLKNGILSMPKYGGIVKFEDYEPVYFEGVIDFRKSSIDPLEAFITRGKTDVLGIIENGEGYLPANFRIIPSSVMEKFENLLKRDLLNGVLSYGEDNVLGLSLNEGEIGVALVGGLSPICPAVEKGYPVKINAATTLMDLSLMEKRNKKYLHPINKKGKVKIMPVLSKMLSMLHKVNYDMESERGNVLVNTAYINRKYEEEVLDALKECHKSKTVISDRIGMEIKGDKIIINTLCSSTIDGIFVKYGVPIIPYYGGVLELGKNRFIDIISYEGTSLDPHEVFFNRVDGKKTILSGVRKVPMAARDSLINIAEKLNWPGILEIGKPNNDICGIKVEKGMFGFVSLGGINPFVIIKNKGIPIEIEALHGIKEYSELVPLKEL</sequence>
<dbReference type="OrthoDB" id="358798at2157"/>
<dbReference type="Pfam" id="PF01995">
    <property type="entry name" value="NRD1_2"/>
    <property type="match status" value="2"/>
</dbReference>
<dbReference type="Gene3D" id="1.10.10.10">
    <property type="entry name" value="Winged helix-like DNA-binding domain superfamily/Winged helix DNA-binding domain"/>
    <property type="match status" value="1"/>
</dbReference>
<feature type="domain" description="NrpR regulatory" evidence="1">
    <location>
        <begin position="84"/>
        <end position="304"/>
    </location>
</feature>
<dbReference type="InterPro" id="IPR002846">
    <property type="entry name" value="NRD"/>
</dbReference>
<feature type="domain" description="Ribonuclease R winged-helix" evidence="2">
    <location>
        <begin position="10"/>
        <end position="75"/>
    </location>
</feature>
<dbReference type="InterPro" id="IPR036390">
    <property type="entry name" value="WH_DNA-bd_sf"/>
</dbReference>
<protein>
    <submittedName>
        <fullName evidence="3">Uncharacterized protein</fullName>
    </submittedName>
</protein>